<gene>
    <name evidence="3" type="ORF">DSYM_04260</name>
</gene>
<sequence length="472" mass="48380">MPNEFKLKSSVALMAALSAAFPLAGHAANAARVDFATADVKALAPDGRSRPLAKGAEIASGETIDTGSGRAQVRFSDGAQVSLAPQTQFRIDDYRFSGQADGSEKGFFSLLKGGLRTITGLVGRTNRDNYKVNTTVATIGIRGTEYSVTYGNSINVTTGEGSVEVCNAAGCLILNSGETGYVPDSNTRPAMTDKKAEIPPPPVQEGQLPGFVAGNTTTGEGEPALLTPPAAPASPTLASGPGYSLAAVGVFNGSSNMYLLDGNEGSYPTSATFSGGTLAAFTDDYWPATVTQGTPVGMLTDGTIGWGRWIDGTFNDDGTPFSMQHVHYVVGMPTPLSDMNALQLGNVTASYTLSGYTYPTAWNGSTFTIGTQPISGSLTANFGAGTVGGSLSVPMGVNVYSASWSGNIIGSSFAGYSPFGSVTSSGSDCSGCVCGASVEGFFAGANAARAGLVYEIYGTNYGYIHGAAVFKR</sequence>
<dbReference type="PANTHER" id="PTHR38731">
    <property type="entry name" value="LIPL45-RELATED LIPOPROTEIN-RELATED"/>
    <property type="match status" value="1"/>
</dbReference>
<dbReference type="InterPro" id="IPR006860">
    <property type="entry name" value="FecR"/>
</dbReference>
<proteinExistence type="predicted"/>
<feature type="signal peptide" evidence="1">
    <location>
        <begin position="1"/>
        <end position="27"/>
    </location>
</feature>
<organism evidence="3 4">
    <name type="scientific">Candidatus Desulfobacillus denitrificans</name>
    <dbReference type="NCBI Taxonomy" id="2608985"/>
    <lineage>
        <taxon>Bacteria</taxon>
        <taxon>Pseudomonadati</taxon>
        <taxon>Pseudomonadota</taxon>
        <taxon>Betaproteobacteria</taxon>
        <taxon>Candidatus Desulfobacillus</taxon>
    </lineage>
</organism>
<evidence type="ECO:0000313" key="3">
    <source>
        <dbReference type="EMBL" id="BBO19727.1"/>
    </source>
</evidence>
<reference evidence="3" key="1">
    <citation type="journal article" name="DNA Res.">
        <title>The physiological potential of anammox bacteria as revealed by their core genome structure.</title>
        <authorList>
            <person name="Okubo T."/>
            <person name="Toyoda A."/>
            <person name="Fukuhara K."/>
            <person name="Uchiyama I."/>
            <person name="Harigaya Y."/>
            <person name="Kuroiwa M."/>
            <person name="Suzuki T."/>
            <person name="Murakami Y."/>
            <person name="Suwa Y."/>
            <person name="Takami H."/>
        </authorList>
    </citation>
    <scope>NUCLEOTIDE SEQUENCE</scope>
    <source>
        <strain evidence="3">317325-3</strain>
    </source>
</reference>
<accession>A0A809RTF4</accession>
<dbReference type="Proteomes" id="UP000662914">
    <property type="component" value="Chromosome"/>
</dbReference>
<dbReference type="Gene3D" id="2.40.160.90">
    <property type="match status" value="1"/>
</dbReference>
<evidence type="ECO:0000256" key="1">
    <source>
        <dbReference type="SAM" id="SignalP"/>
    </source>
</evidence>
<dbReference type="AlphaFoldDB" id="A0A809RTF4"/>
<keyword evidence="1" id="KW-0732">Signal</keyword>
<dbReference type="Pfam" id="PF04773">
    <property type="entry name" value="FecR"/>
    <property type="match status" value="1"/>
</dbReference>
<dbReference type="Gene3D" id="2.60.120.1440">
    <property type="match status" value="1"/>
</dbReference>
<protein>
    <submittedName>
        <fullName evidence="3">FecR domain-containing protein</fullName>
    </submittedName>
</protein>
<name>A0A809RTF4_9PROT</name>
<dbReference type="KEGG" id="ddz:DSYM_04260"/>
<evidence type="ECO:0000313" key="4">
    <source>
        <dbReference type="Proteomes" id="UP000662914"/>
    </source>
</evidence>
<dbReference type="EMBL" id="AP021857">
    <property type="protein sequence ID" value="BBO19727.1"/>
    <property type="molecule type" value="Genomic_DNA"/>
</dbReference>
<evidence type="ECO:0000259" key="2">
    <source>
        <dbReference type="Pfam" id="PF04773"/>
    </source>
</evidence>
<feature type="domain" description="FecR protein" evidence="2">
    <location>
        <begin position="63"/>
        <end position="164"/>
    </location>
</feature>
<feature type="chain" id="PRO_5035184941" evidence="1">
    <location>
        <begin position="28"/>
        <end position="472"/>
    </location>
</feature>